<reference evidence="2 3" key="1">
    <citation type="submission" date="2024-01" db="EMBL/GenBank/DDBJ databases">
        <title>The genomes of 5 underutilized Papilionoideae crops provide insights into root nodulation and disease resistanc.</title>
        <authorList>
            <person name="Jiang F."/>
        </authorList>
    </citation>
    <scope>NUCLEOTIDE SEQUENCE [LARGE SCALE GENOMIC DNA]</scope>
    <source>
        <strain evidence="2">DUOXIRENSHENG_FW03</strain>
        <tissue evidence="2">Leaves</tissue>
    </source>
</reference>
<protein>
    <submittedName>
        <fullName evidence="2">Uncharacterized protein</fullName>
    </submittedName>
</protein>
<proteinExistence type="predicted"/>
<organism evidence="2 3">
    <name type="scientific">Psophocarpus tetragonolobus</name>
    <name type="common">Winged bean</name>
    <name type="synonym">Dolichos tetragonolobus</name>
    <dbReference type="NCBI Taxonomy" id="3891"/>
    <lineage>
        <taxon>Eukaryota</taxon>
        <taxon>Viridiplantae</taxon>
        <taxon>Streptophyta</taxon>
        <taxon>Embryophyta</taxon>
        <taxon>Tracheophyta</taxon>
        <taxon>Spermatophyta</taxon>
        <taxon>Magnoliopsida</taxon>
        <taxon>eudicotyledons</taxon>
        <taxon>Gunneridae</taxon>
        <taxon>Pentapetalae</taxon>
        <taxon>rosids</taxon>
        <taxon>fabids</taxon>
        <taxon>Fabales</taxon>
        <taxon>Fabaceae</taxon>
        <taxon>Papilionoideae</taxon>
        <taxon>50 kb inversion clade</taxon>
        <taxon>NPAAA clade</taxon>
        <taxon>indigoferoid/millettioid clade</taxon>
        <taxon>Phaseoleae</taxon>
        <taxon>Psophocarpus</taxon>
    </lineage>
</organism>
<dbReference type="EMBL" id="JAYMYS010000007">
    <property type="protein sequence ID" value="KAK7387021.1"/>
    <property type="molecule type" value="Genomic_DNA"/>
</dbReference>
<feature type="transmembrane region" description="Helical" evidence="1">
    <location>
        <begin position="133"/>
        <end position="154"/>
    </location>
</feature>
<keyword evidence="1" id="KW-0812">Transmembrane</keyword>
<dbReference type="GO" id="GO:0005886">
    <property type="term" value="C:plasma membrane"/>
    <property type="evidence" value="ECO:0007669"/>
    <property type="project" value="TreeGrafter"/>
</dbReference>
<name>A0AAN9S174_PSOTE</name>
<dbReference type="PANTHER" id="PTHR12741:SF16">
    <property type="entry name" value="CALLOSE SYNTHASE 7"/>
    <property type="match status" value="1"/>
</dbReference>
<feature type="transmembrane region" description="Helical" evidence="1">
    <location>
        <begin position="243"/>
        <end position="262"/>
    </location>
</feature>
<dbReference type="Proteomes" id="UP001386955">
    <property type="component" value="Unassembled WGS sequence"/>
</dbReference>
<dbReference type="AlphaFoldDB" id="A0AAN9S174"/>
<sequence length="285" mass="33206">MLAKDEIGRNNAARLRRGIELTTRDAREETNVGRHASCRRTLFCSEEFSHIWFRVQEEFREGRANIAVCKRKPNRKTNFVEVRTFFHLFRSFHRMWMFFILALQAMIIIAWSSLGPVGVFLDGDVFRNVMTIFITYAFLNFLQATLDIILTWNAMKNMKFTQLLRYFLKFVIAAIWIIVLPVCYSSSLQNPSGLIKFGTSWAGDWGNQSLYTCVVALYMLPNIVAAILFFLPPLQRTLEGSNMRIITVFIWWAQFVLWSWTVGKGALEENFMEEDLLRSPRVGIL</sequence>
<dbReference type="GO" id="GO:0003843">
    <property type="term" value="F:1,3-beta-D-glucan synthase activity"/>
    <property type="evidence" value="ECO:0007669"/>
    <property type="project" value="TreeGrafter"/>
</dbReference>
<keyword evidence="1" id="KW-1133">Transmembrane helix</keyword>
<feature type="transmembrane region" description="Helical" evidence="1">
    <location>
        <begin position="96"/>
        <end position="121"/>
    </location>
</feature>
<keyword evidence="1" id="KW-0472">Membrane</keyword>
<dbReference type="PANTHER" id="PTHR12741">
    <property type="entry name" value="LYST-INTERACTING PROTEIN LIP5 DOPAMINE RESPONSIVE PROTEIN DRG-1"/>
    <property type="match status" value="1"/>
</dbReference>
<accession>A0AAN9S174</accession>
<evidence type="ECO:0000313" key="2">
    <source>
        <dbReference type="EMBL" id="KAK7387021.1"/>
    </source>
</evidence>
<feature type="transmembrane region" description="Helical" evidence="1">
    <location>
        <begin position="208"/>
        <end position="231"/>
    </location>
</feature>
<gene>
    <name evidence="2" type="ORF">VNO78_27477</name>
</gene>
<feature type="transmembrane region" description="Helical" evidence="1">
    <location>
        <begin position="166"/>
        <end position="188"/>
    </location>
</feature>
<comment type="caution">
    <text evidence="2">The sequence shown here is derived from an EMBL/GenBank/DDBJ whole genome shotgun (WGS) entry which is preliminary data.</text>
</comment>
<evidence type="ECO:0000313" key="3">
    <source>
        <dbReference type="Proteomes" id="UP001386955"/>
    </source>
</evidence>
<evidence type="ECO:0000256" key="1">
    <source>
        <dbReference type="SAM" id="Phobius"/>
    </source>
</evidence>
<keyword evidence="3" id="KW-1185">Reference proteome</keyword>